<name>D8TXS5_VOLCA</name>
<evidence type="ECO:0000256" key="1">
    <source>
        <dbReference type="SAM" id="MobiDB-lite"/>
    </source>
</evidence>
<evidence type="ECO:0000313" key="3">
    <source>
        <dbReference type="Proteomes" id="UP000001058"/>
    </source>
</evidence>
<dbReference type="InterPro" id="IPR011990">
    <property type="entry name" value="TPR-like_helical_dom_sf"/>
</dbReference>
<feature type="region of interest" description="Disordered" evidence="1">
    <location>
        <begin position="892"/>
        <end position="1046"/>
    </location>
</feature>
<dbReference type="STRING" id="3068.D8TXS5"/>
<feature type="region of interest" description="Disordered" evidence="1">
    <location>
        <begin position="733"/>
        <end position="755"/>
    </location>
</feature>
<feature type="compositionally biased region" description="Basic residues" evidence="1">
    <location>
        <begin position="936"/>
        <end position="945"/>
    </location>
</feature>
<dbReference type="GeneID" id="9615407"/>
<dbReference type="EMBL" id="GL378343">
    <property type="protein sequence ID" value="EFJ47692.1"/>
    <property type="molecule type" value="Genomic_DNA"/>
</dbReference>
<accession>D8TXS5</accession>
<feature type="region of interest" description="Disordered" evidence="1">
    <location>
        <begin position="797"/>
        <end position="836"/>
    </location>
</feature>
<proteinExistence type="predicted"/>
<feature type="compositionally biased region" description="Gly residues" evidence="1">
    <location>
        <begin position="948"/>
        <end position="963"/>
    </location>
</feature>
<dbReference type="Gene3D" id="1.25.40.10">
    <property type="entry name" value="Tetratricopeptide repeat domain"/>
    <property type="match status" value="1"/>
</dbReference>
<reference evidence="2 3" key="1">
    <citation type="journal article" date="2010" name="Science">
        <title>Genomic analysis of organismal complexity in the multicellular green alga Volvox carteri.</title>
        <authorList>
            <person name="Prochnik S.E."/>
            <person name="Umen J."/>
            <person name="Nedelcu A.M."/>
            <person name="Hallmann A."/>
            <person name="Miller S.M."/>
            <person name="Nishii I."/>
            <person name="Ferris P."/>
            <person name="Kuo A."/>
            <person name="Mitros T."/>
            <person name="Fritz-Laylin L.K."/>
            <person name="Hellsten U."/>
            <person name="Chapman J."/>
            <person name="Simakov O."/>
            <person name="Rensing S.A."/>
            <person name="Terry A."/>
            <person name="Pangilinan J."/>
            <person name="Kapitonov V."/>
            <person name="Jurka J."/>
            <person name="Salamov A."/>
            <person name="Shapiro H."/>
            <person name="Schmutz J."/>
            <person name="Grimwood J."/>
            <person name="Lindquist E."/>
            <person name="Lucas S."/>
            <person name="Grigoriev I.V."/>
            <person name="Schmitt R."/>
            <person name="Kirk D."/>
            <person name="Rokhsar D.S."/>
        </authorList>
    </citation>
    <scope>NUCLEOTIDE SEQUENCE [LARGE SCALE GENOMIC DNA]</scope>
    <source>
        <strain evidence="3">f. Nagariensis / Eve</strain>
    </source>
</reference>
<feature type="compositionally biased region" description="Low complexity" evidence="1">
    <location>
        <begin position="797"/>
        <end position="807"/>
    </location>
</feature>
<feature type="compositionally biased region" description="Basic and acidic residues" evidence="1">
    <location>
        <begin position="898"/>
        <end position="920"/>
    </location>
</feature>
<dbReference type="SUPFAM" id="SSF48452">
    <property type="entry name" value="TPR-like"/>
    <property type="match status" value="1"/>
</dbReference>
<feature type="compositionally biased region" description="Gly residues" evidence="1">
    <location>
        <begin position="1006"/>
        <end position="1031"/>
    </location>
</feature>
<protein>
    <submittedName>
        <fullName evidence="2">Uncharacterized protein</fullName>
    </submittedName>
</protein>
<evidence type="ECO:0000313" key="2">
    <source>
        <dbReference type="EMBL" id="EFJ47692.1"/>
    </source>
</evidence>
<dbReference type="RefSeq" id="XP_002951163.1">
    <property type="nucleotide sequence ID" value="XM_002951117.1"/>
</dbReference>
<dbReference type="KEGG" id="vcn:VOLCADRAFT_105008"/>
<feature type="compositionally biased region" description="Gly residues" evidence="1">
    <location>
        <begin position="231"/>
        <end position="244"/>
    </location>
</feature>
<dbReference type="PANTHER" id="PTHR40903:SF1">
    <property type="entry name" value="HYPHALLY REGULATED CELL WALL PROTEIN 3"/>
    <property type="match status" value="1"/>
</dbReference>
<organism evidence="3">
    <name type="scientific">Volvox carteri f. nagariensis</name>
    <dbReference type="NCBI Taxonomy" id="3068"/>
    <lineage>
        <taxon>Eukaryota</taxon>
        <taxon>Viridiplantae</taxon>
        <taxon>Chlorophyta</taxon>
        <taxon>core chlorophytes</taxon>
        <taxon>Chlorophyceae</taxon>
        <taxon>CS clade</taxon>
        <taxon>Chlamydomonadales</taxon>
        <taxon>Volvocaceae</taxon>
        <taxon>Volvox</taxon>
    </lineage>
</organism>
<feature type="region of interest" description="Disordered" evidence="1">
    <location>
        <begin position="200"/>
        <end position="246"/>
    </location>
</feature>
<dbReference type="eggNOG" id="ENOG502SURX">
    <property type="taxonomic scope" value="Eukaryota"/>
</dbReference>
<dbReference type="Proteomes" id="UP000001058">
    <property type="component" value="Unassembled WGS sequence"/>
</dbReference>
<feature type="compositionally biased region" description="Gly residues" evidence="1">
    <location>
        <begin position="924"/>
        <end position="934"/>
    </location>
</feature>
<feature type="compositionally biased region" description="Pro residues" evidence="1">
    <location>
        <begin position="815"/>
        <end position="829"/>
    </location>
</feature>
<feature type="compositionally biased region" description="Gly residues" evidence="1">
    <location>
        <begin position="986"/>
        <end position="998"/>
    </location>
</feature>
<feature type="compositionally biased region" description="Gly residues" evidence="1">
    <location>
        <begin position="200"/>
        <end position="214"/>
    </location>
</feature>
<gene>
    <name evidence="2" type="ORF">VOLCADRAFT_105008</name>
</gene>
<dbReference type="OrthoDB" id="435799at2759"/>
<dbReference type="PANTHER" id="PTHR40903">
    <property type="entry name" value="GLYCINE-RICH CELL WALL STRUCTURAL PROTEIN 1-LIKE"/>
    <property type="match status" value="1"/>
</dbReference>
<feature type="region of interest" description="Disordered" evidence="1">
    <location>
        <begin position="316"/>
        <end position="362"/>
    </location>
</feature>
<dbReference type="InParanoid" id="D8TXS5"/>
<keyword evidence="3" id="KW-1185">Reference proteome</keyword>
<sequence length="1328" mass="132905">MQANSAARHLAARVATATATVTVTVTVAVLSTVMAMGQEASLVVNGMMALAMSGGDGAVGNNGGGASAVSVSWDPFLISPRPRMHISGVSNLSYKPPSSVTAEPAAAVLQRRRAAFTASRCCGSPVSAAATGSSASIGAFLFGSGGGGGVPLRSPWGSPTEPSSHGPLVQLLTIGLGTAIDGDGAAKGLDGSGGGNGGGKGAAPIAGGGGGGGRTSVLAKSDSDLGQNCSGVGGGEDGDGGGGDAAAAAAMPAVSAVNKAPGADTPPRVAVRPSMLPSAPSTPLAGTSSLFKPMASTGTPSVNAGAAAAAAAAATAASGDGGGGGDAGLTEAQTRSRRRTSARSALPSLDGEPATSQGGPYLMGDTSKMLQVGISVAALMEVVKALPATARFATTAEVFDSWLMPPTRGSQFLDLVMARVKIVLGEPPEASPAPSTPGARASYNGLPVLHPDRTWFGPPDHYVIHSWSGNFMSLVSALREYCGVINKTPSSTYVWLDVVAANHHPGRKDKKELPHCNFPYPLPYSNLPYCSPPRIISPSRQIMATARKALLVLDPMANSLTRLWCLYEIWLAVCALPGASPAKLTMLNAGTDWDAFADSFFRLYGRVIDLSRCAASLPEDRAKLLEDMIRTSHDAAGSGNGSQHASGTTISPYGVVAALPQLSAAVRGALFDASAGDVAEARKGARAGGIGVLALLDAVERYAMIRRLAGGHVEAEEQLEAAVAVAMGVSGAGPRNTGSIRPSSPPKRTVSGSGATAAANASAAAANSNAEVTVSGAVGIGAGGVGSTAATKIEPAAAPAPAWADSGGADGGAEPRPPPPPLVTLPPIFPSYHTSSTVTATGGGTAATAAAAGGSSAYHNSSTAEHGRLIQASTHAAMALSCIPGLTLVRPPVNAQDKSTDGDGDPYDHSGRDGSRHDYLSNHGGLGGGGGGGSHNYHHSFHHSHSTVGGGAAGGGGGGGGGRQRSVSPPGVHTFPSMRTRHGAYDNGGGGGGGGGNGGDHDRKSGGGQVRGGGGGGGGGTSNGGVGGGGMASSSPSSSPPPAPGEIAWKGSYWELTSPQNIPADGARAIFMASLVEATCGRHEAAAQLALQAGLARAATLGPGHPSTLATKRAAVPQLLQLGRLTEAQILAKSLLRLAVSEHGDLHPSVGLCHGAVAMVLAAQNKAELAYSSAQRGAEVLAACLGRGHPATLEALQLCADMLESAREYGKAVALMRLVVQGRSVPGAIRTSPASPAFLAPNNRLLHLRTIAALEEKAMSEEHSRRAMIGVMRSLSRLETELRAALMAMTGAAAQTQMQIQRDLELVLMAQNKRYEAAMLRKGELRPA</sequence>
<feature type="region of interest" description="Disordered" evidence="1">
    <location>
        <begin position="258"/>
        <end position="284"/>
    </location>
</feature>